<accession>A0ACC1HFY4</accession>
<gene>
    <name evidence="1" type="ORF">EV182_001182</name>
</gene>
<comment type="caution">
    <text evidence="1">The sequence shown here is derived from an EMBL/GenBank/DDBJ whole genome shotgun (WGS) entry which is preliminary data.</text>
</comment>
<proteinExistence type="predicted"/>
<evidence type="ECO:0000313" key="2">
    <source>
        <dbReference type="Proteomes" id="UP001145114"/>
    </source>
</evidence>
<keyword evidence="2" id="KW-1185">Reference proteome</keyword>
<evidence type="ECO:0000313" key="1">
    <source>
        <dbReference type="EMBL" id="KAJ1675478.1"/>
    </source>
</evidence>
<name>A0ACC1HFY4_9FUNG</name>
<dbReference type="EMBL" id="JAMZIH010005286">
    <property type="protein sequence ID" value="KAJ1675478.1"/>
    <property type="molecule type" value="Genomic_DNA"/>
</dbReference>
<sequence length="799" mass="90083">MKKVKNFIKPSQQQQQQHPDTATHLNGIPPQEPGEDNTGSDGHQPMPLFETEPHLYAQVSPLRNTPESIKKAIEQSKEREPQDLPQLSSTNPISLFSARPNAFQPDWGLYTMADQAGRTAPLPTNEWWENLILDNGENPVATYPYMVKTLSDRIHVSAPTFHASEAFALSVWHQDWSIEPAASGSYTPYRRSVIAYDDVSVTVEWMSQTESTSMRTCLVKGQPFVTAQVFNWSPLLTTSHAILAIDFIDTGIFKVCLNNSQMWIVATNPPISWTWMSTSTLSVASSHRASDATTSTAEAIRCEPGEFMHMPSYTGVIRIAHLPNIQMLDLLQKGIRTYPIGGRIDIEPGPYPDIASITVNYKTEGGDPEQLLMLALPHHVNSLLWPPPINSGSGGYRCIKGPLDYVRGNKWVMCEDLVPLGFSGPVPIDPQDREPLANYLRDDIEGLGKQPVPMDPYFGGKWIARCARLCLIADELGAEDLREAGLGYLKRWLEEWLVSDPNDSQPSRLVYDTTWRGLVSRAGIHDPHADFGNGRYNDHHFHYGYFVYAAAVAGKLDIAWLMLHQEAVLALLRDYANPTRLDSSFPRLRHFDLFDGHSWAAGTFAFGDSRNQESTSEAVNAYYGAYLLAKVLNRSDLETFYHTLTCLEARTARQYWHIGDESSRPKYSHYSQYHDLRNVYPKPFGENHYVVGILWGTKVDFTTFFGANREYIYGIQFLPYTPATHLILDPGWVEGVWEKELKQVAEQAESGAWREIVTLPLAVVSKEEARSRIQEIREHDDGNSATNALYFVSTSRNRK</sequence>
<reference evidence="1" key="1">
    <citation type="submission" date="2022-06" db="EMBL/GenBank/DDBJ databases">
        <title>Phylogenomic reconstructions and comparative analyses of Kickxellomycotina fungi.</title>
        <authorList>
            <person name="Reynolds N.K."/>
            <person name="Stajich J.E."/>
            <person name="Barry K."/>
            <person name="Grigoriev I.V."/>
            <person name="Crous P."/>
            <person name="Smith M.E."/>
        </authorList>
    </citation>
    <scope>NUCLEOTIDE SEQUENCE</scope>
    <source>
        <strain evidence="1">RSA 2271</strain>
    </source>
</reference>
<protein>
    <submittedName>
        <fullName evidence="1">Uncharacterized protein</fullName>
    </submittedName>
</protein>
<organism evidence="1 2">
    <name type="scientific">Spiromyces aspiralis</name>
    <dbReference type="NCBI Taxonomy" id="68401"/>
    <lineage>
        <taxon>Eukaryota</taxon>
        <taxon>Fungi</taxon>
        <taxon>Fungi incertae sedis</taxon>
        <taxon>Zoopagomycota</taxon>
        <taxon>Kickxellomycotina</taxon>
        <taxon>Kickxellomycetes</taxon>
        <taxon>Kickxellales</taxon>
        <taxon>Kickxellaceae</taxon>
        <taxon>Spiromyces</taxon>
    </lineage>
</organism>
<dbReference type="Proteomes" id="UP001145114">
    <property type="component" value="Unassembled WGS sequence"/>
</dbReference>